<dbReference type="AlphaFoldDB" id="H5SQZ7"/>
<organism evidence="2">
    <name type="scientific">Acetithermum autotrophicum</name>
    <dbReference type="NCBI Taxonomy" id="1446466"/>
    <lineage>
        <taxon>Bacteria</taxon>
        <taxon>Candidatus Bipolaricaulota</taxon>
        <taxon>Candidatus Acetithermum</taxon>
    </lineage>
</organism>
<reference evidence="2" key="2">
    <citation type="journal article" date="2012" name="PLoS ONE">
        <title>A Deeply Branching Thermophilic Bacterium with an Ancient Acetyl-CoA Pathway Dominates a Subsurface Ecosystem.</title>
        <authorList>
            <person name="Takami H."/>
            <person name="Noguchi H."/>
            <person name="Takaki Y."/>
            <person name="Uchiyama I."/>
            <person name="Toyoda A."/>
            <person name="Nishi S."/>
            <person name="Chee G.-J."/>
            <person name="Arai W."/>
            <person name="Nunoura T."/>
            <person name="Itoh T."/>
            <person name="Hattori M."/>
            <person name="Takai K."/>
        </authorList>
    </citation>
    <scope>NUCLEOTIDE SEQUENCE</scope>
</reference>
<keyword evidence="1" id="KW-0812">Transmembrane</keyword>
<accession>H5SQZ7</accession>
<reference evidence="2" key="1">
    <citation type="journal article" date="2005" name="Environ. Microbiol.">
        <title>Genetic and functional properties of uncultivated thermophilic crenarchaeotes from a subsurface gold mine as revealed by analysis of genome fragments.</title>
        <authorList>
            <person name="Nunoura T."/>
            <person name="Hirayama H."/>
            <person name="Takami H."/>
            <person name="Oida H."/>
            <person name="Nishi S."/>
            <person name="Shimamura S."/>
            <person name="Suzuki Y."/>
            <person name="Inagaki F."/>
            <person name="Takai K."/>
            <person name="Nealson K.H."/>
            <person name="Horikoshi K."/>
        </authorList>
    </citation>
    <scope>NUCLEOTIDE SEQUENCE</scope>
</reference>
<feature type="transmembrane region" description="Helical" evidence="1">
    <location>
        <begin position="75"/>
        <end position="103"/>
    </location>
</feature>
<proteinExistence type="predicted"/>
<evidence type="ECO:0000256" key="1">
    <source>
        <dbReference type="SAM" id="Phobius"/>
    </source>
</evidence>
<feature type="transmembrane region" description="Helical" evidence="1">
    <location>
        <begin position="32"/>
        <end position="54"/>
    </location>
</feature>
<dbReference type="EMBL" id="AP011801">
    <property type="protein sequence ID" value="BAL58514.1"/>
    <property type="molecule type" value="Genomic_DNA"/>
</dbReference>
<name>H5SQZ7_ACEAU</name>
<gene>
    <name evidence="2" type="ORF">HGMM_OP2C064</name>
</gene>
<keyword evidence="1" id="KW-0472">Membrane</keyword>
<sequence>MVLLLGLWSITAELRAAPERPVQPIDYIFLEFLFGVQGAIVGGGLGFYATYWTLSVVRPCPPAQPERRACELGTSLISLIVGPTLGIPPGATFLGVTLAGALVGVQGNWLLAFAGSIIGTIGGAAVAGNWVIEPTDFSLVVNPVTMAALGATIGYNMGATVPTTPELAPTYRVVLFARRF</sequence>
<keyword evidence="1" id="KW-1133">Transmembrane helix</keyword>
<evidence type="ECO:0000313" key="2">
    <source>
        <dbReference type="EMBL" id="BAL58514.1"/>
    </source>
</evidence>
<feature type="transmembrane region" description="Helical" evidence="1">
    <location>
        <begin position="109"/>
        <end position="132"/>
    </location>
</feature>
<feature type="transmembrane region" description="Helical" evidence="1">
    <location>
        <begin position="139"/>
        <end position="157"/>
    </location>
</feature>
<protein>
    <submittedName>
        <fullName evidence="2">Uncharacterized protein</fullName>
    </submittedName>
</protein>